<gene>
    <name evidence="1" type="ORF">SAMN02745191_1147</name>
</gene>
<organism evidence="1 2">
    <name type="scientific">Anaerorhabdus furcosa</name>
    <dbReference type="NCBI Taxonomy" id="118967"/>
    <lineage>
        <taxon>Bacteria</taxon>
        <taxon>Bacillati</taxon>
        <taxon>Bacillota</taxon>
        <taxon>Erysipelotrichia</taxon>
        <taxon>Erysipelotrichales</taxon>
        <taxon>Erysipelotrichaceae</taxon>
        <taxon>Anaerorhabdus</taxon>
    </lineage>
</organism>
<evidence type="ECO:0008006" key="3">
    <source>
        <dbReference type="Google" id="ProtNLM"/>
    </source>
</evidence>
<name>A0A1T4M1T2_9FIRM</name>
<dbReference type="STRING" id="118967.SAMN02745191_1147"/>
<sequence length="347" mass="40214">MKSDFKIVRYGVEIGKLMVESCNIKFDSKARIKRAASMVVDKDNCIMNDIQYEDDGIIKTKKLEFDFISDKVQIMLNEKSVGIFVIVASPEKYNDKNNTVQFELYDETYIVDHSYLIERLFISKGSKYSEIITQLLVSIGLSNIICDLSDSIFATDREFAFGENVLDIINTLLCEINFNSLYVDENGYVILESIKQKKIPKHRYRDGVDSIITGDLTTDFDIYEIPNIFIGEVSNPDFPLIKYKKINDDKMSKLSTVSRKYNLVKTYKLDNIPNYDELKKFIDNEYLKSLYTTQSVTLNTDIENNHGYEDMVELNTKEIKGLFKEVQWEIEIGSSNMKHTIERSLFI</sequence>
<protein>
    <recommendedName>
        <fullName evidence="3">Phage late control gene D protein (GPD)</fullName>
    </recommendedName>
</protein>
<dbReference type="SUPFAM" id="SSF69279">
    <property type="entry name" value="Phage tail proteins"/>
    <property type="match status" value="1"/>
</dbReference>
<evidence type="ECO:0000313" key="1">
    <source>
        <dbReference type="EMBL" id="SJZ60892.1"/>
    </source>
</evidence>
<evidence type="ECO:0000313" key="2">
    <source>
        <dbReference type="Proteomes" id="UP000243297"/>
    </source>
</evidence>
<proteinExistence type="predicted"/>
<keyword evidence="2" id="KW-1185">Reference proteome</keyword>
<dbReference type="EMBL" id="FUWY01000002">
    <property type="protein sequence ID" value="SJZ60892.1"/>
    <property type="molecule type" value="Genomic_DNA"/>
</dbReference>
<dbReference type="RefSeq" id="WP_078711556.1">
    <property type="nucleotide sequence ID" value="NZ_FUWY01000002.1"/>
</dbReference>
<dbReference type="Proteomes" id="UP000243297">
    <property type="component" value="Unassembled WGS sequence"/>
</dbReference>
<accession>A0A1T4M1T2</accession>
<reference evidence="2" key="1">
    <citation type="submission" date="2017-02" db="EMBL/GenBank/DDBJ databases">
        <authorList>
            <person name="Varghese N."/>
            <person name="Submissions S."/>
        </authorList>
    </citation>
    <scope>NUCLEOTIDE SEQUENCE [LARGE SCALE GENOMIC DNA]</scope>
    <source>
        <strain evidence="2">ATCC 25662</strain>
    </source>
</reference>
<dbReference type="AlphaFoldDB" id="A0A1T4M1T2"/>